<dbReference type="PROSITE" id="PS51358">
    <property type="entry name" value="NOP"/>
    <property type="match status" value="1"/>
</dbReference>
<dbReference type="Gene3D" id="3.30.420.220">
    <property type="match status" value="1"/>
</dbReference>
<keyword evidence="5" id="KW-1185">Reference proteome</keyword>
<evidence type="ECO:0000313" key="4">
    <source>
        <dbReference type="EMBL" id="REE28169.1"/>
    </source>
</evidence>
<evidence type="ECO:0000259" key="3">
    <source>
        <dbReference type="PROSITE" id="PS51358"/>
    </source>
</evidence>
<dbReference type="GO" id="GO:0031428">
    <property type="term" value="C:box C/D methylation guide snoRNP complex"/>
    <property type="evidence" value="ECO:0007669"/>
    <property type="project" value="InterPro"/>
</dbReference>
<comment type="similarity">
    <text evidence="1">Belongs to the NOP5/NOP56 family.</text>
</comment>
<comment type="caution">
    <text evidence="4">The sequence shown here is derived from an EMBL/GenBank/DDBJ whole genome shotgun (WGS) entry which is preliminary data.</text>
</comment>
<dbReference type="PANTHER" id="PTHR10894:SF0">
    <property type="entry name" value="NUCLEOLAR PROTEIN 56"/>
    <property type="match status" value="1"/>
</dbReference>
<proteinExistence type="inferred from homology"/>
<feature type="domain" description="Nop" evidence="3">
    <location>
        <begin position="239"/>
        <end position="353"/>
    </location>
</feature>
<dbReference type="InterPro" id="IPR036070">
    <property type="entry name" value="Nop_dom_sf"/>
</dbReference>
<dbReference type="PANTHER" id="PTHR10894">
    <property type="entry name" value="NUCLEOLAR PROTEIN 5 NUCLEOLAR PROTEIN NOP5 NOP58"/>
    <property type="match status" value="1"/>
</dbReference>
<dbReference type="GO" id="GO:0030515">
    <property type="term" value="F:snoRNA binding"/>
    <property type="evidence" value="ECO:0007669"/>
    <property type="project" value="InterPro"/>
</dbReference>
<protein>
    <submittedName>
        <fullName evidence="4">rRNA biogenesis protein Nop56/Nop58</fullName>
    </submittedName>
</protein>
<feature type="region of interest" description="Disordered" evidence="2">
    <location>
        <begin position="351"/>
        <end position="370"/>
    </location>
</feature>
<evidence type="ECO:0000256" key="2">
    <source>
        <dbReference type="SAM" id="MobiDB-lite"/>
    </source>
</evidence>
<dbReference type="InterPro" id="IPR002687">
    <property type="entry name" value="Nop_dom"/>
</dbReference>
<dbReference type="InterPro" id="IPR029012">
    <property type="entry name" value="Helix_hairpin_bin_sf"/>
</dbReference>
<dbReference type="InterPro" id="IPR045056">
    <property type="entry name" value="Nop56/Nop58"/>
</dbReference>
<dbReference type="Proteomes" id="UP000256864">
    <property type="component" value="Unassembled WGS sequence"/>
</dbReference>
<dbReference type="InterPro" id="IPR047099">
    <property type="entry name" value="Nop5_N_sf"/>
</dbReference>
<accession>A0A371NCC8</accession>
<reference evidence="4 5" key="1">
    <citation type="submission" date="2018-07" db="EMBL/GenBank/DDBJ databases">
        <title>Genomic Encyclopedia of Type Strains, Phase IV (KMG-IV): sequencing the most valuable type-strain genomes for metagenomic binning, comparative biology and taxonomic classification.</title>
        <authorList>
            <person name="Goeker M."/>
        </authorList>
    </citation>
    <scope>NUCLEOTIDE SEQUENCE [LARGE SCALE GENOMIC DNA]</scope>
    <source>
        <strain evidence="4 5">DSM 7466</strain>
    </source>
</reference>
<dbReference type="EMBL" id="QREL01000001">
    <property type="protein sequence ID" value="REE28169.1"/>
    <property type="molecule type" value="Genomic_DNA"/>
</dbReference>
<evidence type="ECO:0000313" key="5">
    <source>
        <dbReference type="Proteomes" id="UP000256864"/>
    </source>
</evidence>
<sequence length="370" mass="42064">MKCYLTGCIAGPLAFSEDLELIDYEPFPVDEIPGRLAESQMGGVSPEERIMLERLTPEYDEVVVEASPSPEYAGFRNLRFEVPSRAGIHLRENLEDILAEILDMPAGDFIHDALMSVARERLRESLRETDRFIIQSINALDELDEETGKLIERLREWYSLHFPELDGIKSHEQYVELIAEYGDRDQILKNFRMDVDESLGSDITSEDLHILRGLAESIRGLQRLREETERYIDIKMEKLAPNLRALAGSNVGARLIAHAGGLRELAMLPSSTIQVLGAEKALFRHLKSGARPPKHGVIFQHPSIRSSPWWIRGKVARLLAGKIAIAVRKDVFSREFDPGIVESFNERFEAIKSDNPKPPARKKGFRRKRK</sequence>
<dbReference type="Pfam" id="PF01798">
    <property type="entry name" value="Nop"/>
    <property type="match status" value="1"/>
</dbReference>
<dbReference type="SMART" id="SM00931">
    <property type="entry name" value="NOSIC"/>
    <property type="match status" value="1"/>
</dbReference>
<dbReference type="AlphaFoldDB" id="A0A371NCC8"/>
<dbReference type="Gene3D" id="1.10.150.460">
    <property type="match status" value="1"/>
</dbReference>
<dbReference type="RefSeq" id="WP_115891941.1">
    <property type="nucleotide sequence ID" value="NZ_QREL01000001.1"/>
</dbReference>
<gene>
    <name evidence="4" type="ORF">C7452_0169</name>
</gene>
<dbReference type="SUPFAM" id="SSF89124">
    <property type="entry name" value="Nop domain"/>
    <property type="match status" value="1"/>
</dbReference>
<dbReference type="Gene3D" id="1.10.246.90">
    <property type="entry name" value="Nop domain"/>
    <property type="match status" value="1"/>
</dbReference>
<dbReference type="InterPro" id="IPR042239">
    <property type="entry name" value="Nop_C"/>
</dbReference>
<organism evidence="4 5">
    <name type="scientific">Methanothermobacter defluvii</name>
    <dbReference type="NCBI Taxonomy" id="49339"/>
    <lineage>
        <taxon>Archaea</taxon>
        <taxon>Methanobacteriati</taxon>
        <taxon>Methanobacteriota</taxon>
        <taxon>Methanomada group</taxon>
        <taxon>Methanobacteria</taxon>
        <taxon>Methanobacteriales</taxon>
        <taxon>Methanobacteriaceae</taxon>
        <taxon>Methanothermobacter</taxon>
    </lineage>
</organism>
<dbReference type="InterPro" id="IPR012976">
    <property type="entry name" value="NOSIC"/>
</dbReference>
<dbReference type="Gene3D" id="1.10.287.660">
    <property type="entry name" value="Helix hairpin bin"/>
    <property type="match status" value="1"/>
</dbReference>
<feature type="compositionally biased region" description="Basic residues" evidence="2">
    <location>
        <begin position="359"/>
        <end position="370"/>
    </location>
</feature>
<evidence type="ECO:0000256" key="1">
    <source>
        <dbReference type="ARBA" id="ARBA00009211"/>
    </source>
</evidence>
<name>A0A371NCC8_9EURY</name>